<protein>
    <submittedName>
        <fullName evidence="2">Uncharacterized protein</fullName>
    </submittedName>
</protein>
<feature type="compositionally biased region" description="Basic and acidic residues" evidence="1">
    <location>
        <begin position="202"/>
        <end position="226"/>
    </location>
</feature>
<feature type="compositionally biased region" description="Basic and acidic residues" evidence="1">
    <location>
        <begin position="119"/>
        <end position="128"/>
    </location>
</feature>
<evidence type="ECO:0000313" key="2">
    <source>
        <dbReference type="EMBL" id="QHT93542.1"/>
    </source>
</evidence>
<dbReference type="AlphaFoldDB" id="A0A6C0IKN8"/>
<name>A0A6C0IKN8_9ZZZZ</name>
<feature type="compositionally biased region" description="Polar residues" evidence="1">
    <location>
        <begin position="80"/>
        <end position="99"/>
    </location>
</feature>
<feature type="compositionally biased region" description="Basic residues" evidence="1">
    <location>
        <begin position="129"/>
        <end position="159"/>
    </location>
</feature>
<accession>A0A6C0IKN8</accession>
<feature type="region of interest" description="Disordered" evidence="1">
    <location>
        <begin position="119"/>
        <end position="247"/>
    </location>
</feature>
<feature type="region of interest" description="Disordered" evidence="1">
    <location>
        <begin position="66"/>
        <end position="99"/>
    </location>
</feature>
<proteinExistence type="predicted"/>
<dbReference type="EMBL" id="MN740208">
    <property type="protein sequence ID" value="QHT93542.1"/>
    <property type="molecule type" value="Genomic_DNA"/>
</dbReference>
<organism evidence="2">
    <name type="scientific">viral metagenome</name>
    <dbReference type="NCBI Taxonomy" id="1070528"/>
    <lineage>
        <taxon>unclassified sequences</taxon>
        <taxon>metagenomes</taxon>
        <taxon>organismal metagenomes</taxon>
    </lineage>
</organism>
<feature type="compositionally biased region" description="Basic and acidic residues" evidence="1">
    <location>
        <begin position="162"/>
        <end position="171"/>
    </location>
</feature>
<sequence>MPENNKKKRPVPGKIIQVVKQTRDIFHPTPKKTMQTRLDAYRLNNPSPINKDTYYDVEMAQPVKAQHMDRSFSPIEIPTKPTSPYNDPPSAISSRSQSPIEQYMNSLDDSDVKYGDNEWGFHDKDFKGGKKTRNRVKTRRVRTSRRKTIKIKQKGRGVGKSKQVEKPDTPPKKTRKNVQFLPETKSPSSPKQNKTKRMFISKNKDKLKAVVQYENRKRQQDAEDMRLGNIPLEGGNKRKKNSKKVKG</sequence>
<feature type="compositionally biased region" description="Basic residues" evidence="1">
    <location>
        <begin position="237"/>
        <end position="247"/>
    </location>
</feature>
<evidence type="ECO:0000256" key="1">
    <source>
        <dbReference type="SAM" id="MobiDB-lite"/>
    </source>
</evidence>
<reference evidence="2" key="1">
    <citation type="journal article" date="2020" name="Nature">
        <title>Giant virus diversity and host interactions through global metagenomics.</title>
        <authorList>
            <person name="Schulz F."/>
            <person name="Roux S."/>
            <person name="Paez-Espino D."/>
            <person name="Jungbluth S."/>
            <person name="Walsh D.A."/>
            <person name="Denef V.J."/>
            <person name="McMahon K.D."/>
            <person name="Konstantinidis K.T."/>
            <person name="Eloe-Fadrosh E.A."/>
            <person name="Kyrpides N.C."/>
            <person name="Woyke T."/>
        </authorList>
    </citation>
    <scope>NUCLEOTIDE SEQUENCE</scope>
    <source>
        <strain evidence="2">GVMAG-M-3300024252-29</strain>
    </source>
</reference>